<dbReference type="PROSITE" id="PS51684">
    <property type="entry name" value="SAM_MT_TRM5_TYW2"/>
    <property type="match status" value="1"/>
</dbReference>
<dbReference type="InterPro" id="IPR030382">
    <property type="entry name" value="MeTrfase_TRM5/TYW2"/>
</dbReference>
<evidence type="ECO:0000313" key="9">
    <source>
        <dbReference type="Proteomes" id="UP000001554"/>
    </source>
</evidence>
<dbReference type="SUPFAM" id="SSF53335">
    <property type="entry name" value="S-adenosyl-L-methionine-dependent methyltransferases"/>
    <property type="match status" value="1"/>
</dbReference>
<dbReference type="AlphaFoldDB" id="A0A9J7MB80"/>
<dbReference type="GeneID" id="118431064"/>
<dbReference type="GO" id="GO:0102522">
    <property type="term" value="F:tRNA 4-demethylwyosine alpha-amino-alpha-carboxypropyltransferase activity"/>
    <property type="evidence" value="ECO:0007669"/>
    <property type="project" value="UniProtKB-EC"/>
</dbReference>
<comment type="pathway">
    <text evidence="1">tRNA modification; wybutosine-tRNA(Phe) biosynthesis.</text>
</comment>
<sequence length="552" mass="61939">MAAPMDFCVAVKKEDAQNVRKKLEAAGILDRSRKIQILSTGEAVIPVKNHTSEEINDILGTLTLDHRILDGAPLQPSRRKQHISQQDRLRTAISKLLDKEELDRELETDIPTRWEKHGDLILLPEFSFRSPKWKEIQAKFHQQDCENQGLPCQMYRCFWQLITESLGGTRLARKGTIQDDLYRSPRVELLLGDHGWVGHTDNGIRYTFDVTRCMFSPGNITEKLRVARMGCEGQTVVDLYAGIGYFTLPFLVHGKAAEVHACEWNPAAVEALQKNLQINKVQDRCTVHHGDNRQVCPRGVADRVNLGLIPSSRSGWPVACAALRPTTGGILHIHENVTTFHKNDTYGGKISVAGTMANTKTHDFKQDSSQHTSNSFEEDVSSEHTEICGSSKNKDASSEFSVNHNLQKEEHESQIYCKQCCHKVHCSRESEAGTCDLKGFATSSDSGESVQMVKDNVQNTGKDNSGFVAIQDESCQRQKTHQTDSAVSAKATSVKEEWNLWADRVANDIQRLLSEMQGGTWQTRVLHIEHVKSYAPHVDHLVVDLECRPLQT</sequence>
<evidence type="ECO:0000256" key="7">
    <source>
        <dbReference type="SAM" id="MobiDB-lite"/>
    </source>
</evidence>
<dbReference type="FunFam" id="3.40.50.150:FF:000201">
    <property type="entry name" value="tRNA wybutosine-synthesizing protein 2 homolog"/>
    <property type="match status" value="1"/>
</dbReference>
<dbReference type="Pfam" id="PF18093">
    <property type="entry name" value="Trm5_N"/>
    <property type="match status" value="1"/>
</dbReference>
<dbReference type="PANTHER" id="PTHR23245:SF25">
    <property type="entry name" value="TRNA WYBUTOSINE-SYNTHESIZING PROTEIN 2 HOMOLOG"/>
    <property type="match status" value="1"/>
</dbReference>
<dbReference type="GO" id="GO:0031591">
    <property type="term" value="P:wybutosine biosynthetic process"/>
    <property type="evidence" value="ECO:0000318"/>
    <property type="project" value="GO_Central"/>
</dbReference>
<dbReference type="GO" id="GO:0005737">
    <property type="term" value="C:cytoplasm"/>
    <property type="evidence" value="ECO:0000318"/>
    <property type="project" value="GO_Central"/>
</dbReference>
<dbReference type="Gene3D" id="3.30.70.2580">
    <property type="match status" value="1"/>
</dbReference>
<reference evidence="9" key="1">
    <citation type="journal article" date="2020" name="Nat. Ecol. Evol.">
        <title>Deeply conserved synteny resolves early events in vertebrate evolution.</title>
        <authorList>
            <person name="Simakov O."/>
            <person name="Marletaz F."/>
            <person name="Yue J.X."/>
            <person name="O'Connell B."/>
            <person name="Jenkins J."/>
            <person name="Brandt A."/>
            <person name="Calef R."/>
            <person name="Tung C.H."/>
            <person name="Huang T.K."/>
            <person name="Schmutz J."/>
            <person name="Satoh N."/>
            <person name="Yu J.K."/>
            <person name="Putnam N.H."/>
            <person name="Green R.E."/>
            <person name="Rokhsar D.S."/>
        </authorList>
    </citation>
    <scope>NUCLEOTIDE SEQUENCE [LARGE SCALE GENOMIC DNA]</scope>
    <source>
        <strain evidence="9">S238N-H82</strain>
    </source>
</reference>
<evidence type="ECO:0000256" key="5">
    <source>
        <dbReference type="ARBA" id="ARBA00022694"/>
    </source>
</evidence>
<evidence type="ECO:0000256" key="6">
    <source>
        <dbReference type="ARBA" id="ARBA00049400"/>
    </source>
</evidence>
<evidence type="ECO:0000313" key="10">
    <source>
        <dbReference type="RefSeq" id="XP_035698037.1"/>
    </source>
</evidence>
<dbReference type="InterPro" id="IPR056743">
    <property type="entry name" value="TRM5-TYW2-like_MTfase"/>
</dbReference>
<dbReference type="CDD" id="cd02440">
    <property type="entry name" value="AdoMet_MTases"/>
    <property type="match status" value="1"/>
</dbReference>
<dbReference type="PANTHER" id="PTHR23245">
    <property type="entry name" value="TRNA METHYLTRANSFERASE"/>
    <property type="match status" value="1"/>
</dbReference>
<keyword evidence="5" id="KW-0819">tRNA processing</keyword>
<dbReference type="RefSeq" id="XP_035698037.1">
    <property type="nucleotide sequence ID" value="XM_035842144.1"/>
</dbReference>
<dbReference type="OrthoDB" id="408788at2759"/>
<protein>
    <recommendedName>
        <fullName evidence="2">tRNA(Phe) (4-demethylwyosine(37)-C(7)) aminocarboxypropyltransferase</fullName>
        <ecNumber evidence="2">2.5.1.114</ecNumber>
    </recommendedName>
</protein>
<keyword evidence="9" id="KW-1185">Reference proteome</keyword>
<gene>
    <name evidence="10" type="primary">LOC118431064</name>
</gene>
<keyword evidence="4" id="KW-0949">S-adenosyl-L-methionine</keyword>
<dbReference type="KEGG" id="bfo:118431064"/>
<organism evidence="9 10">
    <name type="scientific">Branchiostoma floridae</name>
    <name type="common">Florida lancelet</name>
    <name type="synonym">Amphioxus</name>
    <dbReference type="NCBI Taxonomy" id="7739"/>
    <lineage>
        <taxon>Eukaryota</taxon>
        <taxon>Metazoa</taxon>
        <taxon>Chordata</taxon>
        <taxon>Cephalochordata</taxon>
        <taxon>Leptocardii</taxon>
        <taxon>Amphioxiformes</taxon>
        <taxon>Branchiostomatidae</taxon>
        <taxon>Branchiostoma</taxon>
    </lineage>
</organism>
<dbReference type="Gene3D" id="3.30.300.110">
    <property type="entry name" value="Met-10+ protein-like domains"/>
    <property type="match status" value="1"/>
</dbReference>
<dbReference type="Pfam" id="PF02475">
    <property type="entry name" value="TRM5-TYW2_MTfase"/>
    <property type="match status" value="1"/>
</dbReference>
<evidence type="ECO:0000259" key="8">
    <source>
        <dbReference type="PROSITE" id="PS51684"/>
    </source>
</evidence>
<evidence type="ECO:0000256" key="3">
    <source>
        <dbReference type="ARBA" id="ARBA00022679"/>
    </source>
</evidence>
<proteinExistence type="predicted"/>
<dbReference type="FunFam" id="3.30.300.110:FF:000015">
    <property type="entry name" value="Protein CBG19351"/>
    <property type="match status" value="1"/>
</dbReference>
<dbReference type="GO" id="GO:0030488">
    <property type="term" value="P:tRNA methylation"/>
    <property type="evidence" value="ECO:0000318"/>
    <property type="project" value="GO_Central"/>
</dbReference>
<evidence type="ECO:0000256" key="2">
    <source>
        <dbReference type="ARBA" id="ARBA00012265"/>
    </source>
</evidence>
<keyword evidence="3" id="KW-0808">Transferase</keyword>
<feature type="region of interest" description="Disordered" evidence="7">
    <location>
        <begin position="363"/>
        <end position="401"/>
    </location>
</feature>
<dbReference type="OMA" id="EHSWVKH"/>
<dbReference type="EC" id="2.5.1.114" evidence="2"/>
<evidence type="ECO:0000256" key="4">
    <source>
        <dbReference type="ARBA" id="ARBA00022691"/>
    </source>
</evidence>
<feature type="compositionally biased region" description="Basic and acidic residues" evidence="7">
    <location>
        <begin position="381"/>
        <end position="397"/>
    </location>
</feature>
<feature type="domain" description="SAM-dependent methyltransferase TRM5/TYW2-type" evidence="8">
    <location>
        <begin position="114"/>
        <end position="549"/>
    </location>
</feature>
<evidence type="ECO:0000256" key="1">
    <source>
        <dbReference type="ARBA" id="ARBA00004797"/>
    </source>
</evidence>
<dbReference type="GO" id="GO:0008175">
    <property type="term" value="F:tRNA methyltransferase activity"/>
    <property type="evidence" value="ECO:0000318"/>
    <property type="project" value="GO_Central"/>
</dbReference>
<dbReference type="Gene3D" id="3.40.50.150">
    <property type="entry name" value="Vaccinia Virus protein VP39"/>
    <property type="match status" value="2"/>
</dbReference>
<dbReference type="InterPro" id="IPR040601">
    <property type="entry name" value="Trm5a/b_N"/>
</dbReference>
<name>A0A9J7MB80_BRAFL</name>
<comment type="catalytic activity">
    <reaction evidence="6">
        <text>4-demethylwyosine(37) in tRNA(Phe) + S-adenosyl-L-methionine = 4-demethyl-7-[(3S)-3-amino-3-carboxypropyl]wyosine(37) in tRNA(Phe) + S-methyl-5'-thioadenosine + H(+)</text>
        <dbReference type="Rhea" id="RHEA:36355"/>
        <dbReference type="Rhea" id="RHEA-COMP:10164"/>
        <dbReference type="Rhea" id="RHEA-COMP:10378"/>
        <dbReference type="ChEBI" id="CHEBI:15378"/>
        <dbReference type="ChEBI" id="CHEBI:17509"/>
        <dbReference type="ChEBI" id="CHEBI:59789"/>
        <dbReference type="ChEBI" id="CHEBI:64315"/>
        <dbReference type="ChEBI" id="CHEBI:73550"/>
        <dbReference type="EC" id="2.5.1.114"/>
    </reaction>
</comment>
<accession>A0A9J7MB80</accession>
<dbReference type="InterPro" id="IPR029063">
    <property type="entry name" value="SAM-dependent_MTases_sf"/>
</dbReference>
<dbReference type="Proteomes" id="UP000001554">
    <property type="component" value="Chromosome 14"/>
</dbReference>
<reference evidence="10" key="2">
    <citation type="submission" date="2025-08" db="UniProtKB">
        <authorList>
            <consortium name="RefSeq"/>
        </authorList>
    </citation>
    <scope>IDENTIFICATION</scope>
    <source>
        <strain evidence="10">S238N-H82</strain>
        <tissue evidence="10">Testes</tissue>
    </source>
</reference>